<evidence type="ECO:0000313" key="18">
    <source>
        <dbReference type="EMBL" id="EDO14698.1"/>
    </source>
</evidence>
<dbReference type="GeneID" id="5542723"/>
<keyword evidence="6" id="KW-0313">Glucose metabolism</keyword>
<comment type="subcellular location">
    <subcellularLocation>
        <location evidence="3">Cytoplasm</location>
    </subcellularLocation>
    <subcellularLocation>
        <location evidence="2">Nucleus</location>
    </subcellularLocation>
</comment>
<dbReference type="GO" id="GO:0000287">
    <property type="term" value="F:magnesium ion binding"/>
    <property type="evidence" value="ECO:0007669"/>
    <property type="project" value="InterPro"/>
</dbReference>
<dbReference type="EMBL" id="DS480521">
    <property type="protein sequence ID" value="EDO14698.1"/>
    <property type="molecule type" value="Genomic_DNA"/>
</dbReference>
<dbReference type="GO" id="GO:0046115">
    <property type="term" value="P:guanosine catabolic process"/>
    <property type="evidence" value="ECO:0007669"/>
    <property type="project" value="EnsemblFungi"/>
</dbReference>
<dbReference type="GO" id="GO:0008973">
    <property type="term" value="F:phosphopentomutase activity"/>
    <property type="evidence" value="ECO:0007669"/>
    <property type="project" value="UniProtKB-EC"/>
</dbReference>
<reference evidence="18 19" key="1">
    <citation type="journal article" date="2007" name="Proc. Natl. Acad. Sci. U.S.A.">
        <title>Independent sorting-out of thousands of duplicated gene pairs in two yeast species descended from a whole-genome duplication.</title>
        <authorList>
            <person name="Scannell D.R."/>
            <person name="Frank A.C."/>
            <person name="Conant G.C."/>
            <person name="Byrne K.P."/>
            <person name="Woolfit M."/>
            <person name="Wolfe K.H."/>
        </authorList>
    </citation>
    <scope>NUCLEOTIDE SEQUENCE [LARGE SCALE GENOMIC DNA]</scope>
    <source>
        <strain evidence="19">ATCC 22028 / DSM 70294 / BCRC 21397 / CBS 2163 / NBRC 10782 / NRRL Y-8283 / UCD 57-17</strain>
    </source>
</reference>
<dbReference type="GO" id="GO:0005737">
    <property type="term" value="C:cytoplasm"/>
    <property type="evidence" value="ECO:0007669"/>
    <property type="project" value="UniProtKB-SubCell"/>
</dbReference>
<evidence type="ECO:0000256" key="9">
    <source>
        <dbReference type="ARBA" id="ARBA00022842"/>
    </source>
</evidence>
<evidence type="ECO:0000256" key="4">
    <source>
        <dbReference type="ARBA" id="ARBA00010231"/>
    </source>
</evidence>
<dbReference type="SUPFAM" id="SSF55957">
    <property type="entry name" value="Phosphoglucomutase, C-terminal domain"/>
    <property type="match status" value="1"/>
</dbReference>
<evidence type="ECO:0000313" key="19">
    <source>
        <dbReference type="Proteomes" id="UP000000267"/>
    </source>
</evidence>
<dbReference type="PROSITE" id="PS00710">
    <property type="entry name" value="PGM_PMM"/>
    <property type="match status" value="1"/>
</dbReference>
<dbReference type="GO" id="GO:0006006">
    <property type="term" value="P:glucose metabolic process"/>
    <property type="evidence" value="ECO:0007669"/>
    <property type="project" value="UniProtKB-KW"/>
</dbReference>
<sequence>MVSSNSEFDSVLETLPVDLRDKVGTWLAQDKNPETINEVIRLCKANSLNELHKRFDNRILFGTAGLRSKMEAGFSRMNTLVVLQATQGLATYIKQQFPSNLKAVIGHDHRYHSKEFAEIATSVFLSAGFTVYNLNPPGTFVHTPLVPFTVDQIGASVGVMITASHNPKMDNGYKVYYSNGCQIIPPVDASIAKCIDENLEPWSNSWDSSKAIEAGLSNKKLIYLRNEMLLAYSDKVDNNIIDKKTIREFDEHRKPWFVYTPMHGVGYEIFTSLVLEKVNLKENRDYLTVKEQIVPDPAFPTISFPNPEEKGALDMAIALAKENDISLVIANDPDADRFSAAIYNSHSGEWQQLTGNEIGFLFGYYLFNKYTNMDPEFKKNHPLAMLNSTVSSRMLKSMADTENFKFIDTLTGFKWIGNKAIDLKKEGYHVVFGYEEAIGYMFPAMEHDKDGITASVVFLQAYFEWDNLSKVTVIDILEQGIEKYGAFKEYNGYYVVSNPQVTNDIFHYIRNEYPKNGNQYPKMIGTLLEVCSFRDLTTGFQSDTVDNIPSLPVDPSSQMITITAKICDDEYQKSDSIVRFTMRGSGTEPKLKLYIEGHSKDPIAASKIAKLTWDVLKKEWIRPEVTGVTTSY</sequence>
<dbReference type="Pfam" id="PF02880">
    <property type="entry name" value="PGM_PMM_III"/>
    <property type="match status" value="1"/>
</dbReference>
<dbReference type="STRING" id="436907.A7TSR3"/>
<keyword evidence="9" id="KW-0460">Magnesium</keyword>
<comment type="catalytic activity">
    <reaction evidence="13">
        <text>alpha-D-ribose 1-phosphate = D-ribose 5-phosphate</text>
        <dbReference type="Rhea" id="RHEA:18793"/>
        <dbReference type="ChEBI" id="CHEBI:57720"/>
        <dbReference type="ChEBI" id="CHEBI:78346"/>
        <dbReference type="EC" id="5.4.2.7"/>
    </reaction>
</comment>
<dbReference type="HOGENOM" id="CLU_016950_0_1_1"/>
<dbReference type="OrthoDB" id="8300170at2759"/>
<dbReference type="InterPro" id="IPR005844">
    <property type="entry name" value="A-D-PHexomutase_a/b/a-I"/>
</dbReference>
<evidence type="ECO:0000256" key="14">
    <source>
        <dbReference type="ARBA" id="ARBA00066543"/>
    </source>
</evidence>
<proteinExistence type="inferred from homology"/>
<dbReference type="Gene3D" id="3.40.120.10">
    <property type="entry name" value="Alpha-D-Glucose-1,6-Bisphosphate, subunit A, domain 3"/>
    <property type="match status" value="3"/>
</dbReference>
<comment type="cofactor">
    <cofactor evidence="1">
        <name>Mg(2+)</name>
        <dbReference type="ChEBI" id="CHEBI:18420"/>
    </cofactor>
</comment>
<keyword evidence="10" id="KW-0413">Isomerase</keyword>
<comment type="similarity">
    <text evidence="4">Belongs to the phosphohexose mutase family.</text>
</comment>
<dbReference type="AlphaFoldDB" id="A7TSR3"/>
<dbReference type="Pfam" id="PF02878">
    <property type="entry name" value="PGM_PMM_I"/>
    <property type="match status" value="1"/>
</dbReference>
<keyword evidence="5" id="KW-0963">Cytoplasm</keyword>
<feature type="domain" description="Alpha-D-phosphohexomutase alpha/beta/alpha" evidence="16">
    <location>
        <begin position="251"/>
        <end position="341"/>
    </location>
</feature>
<dbReference type="Proteomes" id="UP000000267">
    <property type="component" value="Unassembled WGS sequence"/>
</dbReference>
<dbReference type="FunFam" id="3.40.120.10:FF:000035">
    <property type="entry name" value="Pgm3p"/>
    <property type="match status" value="1"/>
</dbReference>
<dbReference type="PhylomeDB" id="A7TSR3"/>
<evidence type="ECO:0000256" key="2">
    <source>
        <dbReference type="ARBA" id="ARBA00004123"/>
    </source>
</evidence>
<keyword evidence="11" id="KW-0539">Nucleus</keyword>
<gene>
    <name evidence="18" type="ORF">Kpol_1068p8</name>
</gene>
<dbReference type="InterPro" id="IPR016055">
    <property type="entry name" value="A-D-PHexomutase_a/b/a-I/II/III"/>
</dbReference>
<evidence type="ECO:0000256" key="8">
    <source>
        <dbReference type="ARBA" id="ARBA00022723"/>
    </source>
</evidence>
<dbReference type="InParanoid" id="A7TSR3"/>
<evidence type="ECO:0000259" key="15">
    <source>
        <dbReference type="Pfam" id="PF02878"/>
    </source>
</evidence>
<evidence type="ECO:0000256" key="6">
    <source>
        <dbReference type="ARBA" id="ARBA00022526"/>
    </source>
</evidence>
<dbReference type="FunFam" id="3.40.120.10:FF:000037">
    <property type="entry name" value="Pgm3p"/>
    <property type="match status" value="1"/>
</dbReference>
<dbReference type="CDD" id="cd05799">
    <property type="entry name" value="PGM2"/>
    <property type="match status" value="1"/>
</dbReference>
<dbReference type="KEGG" id="vpo:Kpol_1068p8"/>
<protein>
    <recommendedName>
        <fullName evidence="14">phosphopentomutase</fullName>
        <ecNumber evidence="14">5.4.2.7</ecNumber>
    </recommendedName>
</protein>
<evidence type="ECO:0000256" key="13">
    <source>
        <dbReference type="ARBA" id="ARBA00051394"/>
    </source>
</evidence>
<dbReference type="Pfam" id="PF02879">
    <property type="entry name" value="PGM_PMM_II"/>
    <property type="match status" value="1"/>
</dbReference>
<dbReference type="InterPro" id="IPR005846">
    <property type="entry name" value="A-D-PHexomutase_a/b/a-III"/>
</dbReference>
<evidence type="ECO:0000256" key="11">
    <source>
        <dbReference type="ARBA" id="ARBA00023242"/>
    </source>
</evidence>
<evidence type="ECO:0000259" key="16">
    <source>
        <dbReference type="Pfam" id="PF02879"/>
    </source>
</evidence>
<evidence type="ECO:0000259" key="17">
    <source>
        <dbReference type="Pfam" id="PF02880"/>
    </source>
</evidence>
<evidence type="ECO:0000256" key="10">
    <source>
        <dbReference type="ARBA" id="ARBA00023235"/>
    </source>
</evidence>
<dbReference type="RefSeq" id="XP_001642556.1">
    <property type="nucleotide sequence ID" value="XM_001642506.1"/>
</dbReference>
<evidence type="ECO:0000256" key="7">
    <source>
        <dbReference type="ARBA" id="ARBA00022553"/>
    </source>
</evidence>
<dbReference type="EC" id="5.4.2.7" evidence="14"/>
<name>A7TSR3_VANPO</name>
<organism evidence="19">
    <name type="scientific">Vanderwaltozyma polyspora (strain ATCC 22028 / DSM 70294 / BCRC 21397 / CBS 2163 / NBRC 10782 / NRRL Y-8283 / UCD 57-17)</name>
    <name type="common">Kluyveromyces polysporus</name>
    <dbReference type="NCBI Taxonomy" id="436907"/>
    <lineage>
        <taxon>Eukaryota</taxon>
        <taxon>Fungi</taxon>
        <taxon>Dikarya</taxon>
        <taxon>Ascomycota</taxon>
        <taxon>Saccharomycotina</taxon>
        <taxon>Saccharomycetes</taxon>
        <taxon>Saccharomycetales</taxon>
        <taxon>Saccharomycetaceae</taxon>
        <taxon>Vanderwaltozyma</taxon>
    </lineage>
</organism>
<dbReference type="GO" id="GO:0006166">
    <property type="term" value="P:purine ribonucleoside salvage"/>
    <property type="evidence" value="ECO:0007669"/>
    <property type="project" value="EnsemblFungi"/>
</dbReference>
<feature type="domain" description="Alpha-D-phosphohexomutase alpha/beta/alpha" evidence="17">
    <location>
        <begin position="355"/>
        <end position="463"/>
    </location>
</feature>
<keyword evidence="7" id="KW-0597">Phosphoprotein</keyword>
<keyword evidence="19" id="KW-1185">Reference proteome</keyword>
<accession>A7TSR3</accession>
<dbReference type="eggNOG" id="KOG1220">
    <property type="taxonomic scope" value="Eukaryota"/>
</dbReference>
<dbReference type="FunCoup" id="A7TSR3">
    <property type="interactions" value="339"/>
</dbReference>
<evidence type="ECO:0000256" key="3">
    <source>
        <dbReference type="ARBA" id="ARBA00004496"/>
    </source>
</evidence>
<evidence type="ECO:0000256" key="5">
    <source>
        <dbReference type="ARBA" id="ARBA00022490"/>
    </source>
</evidence>
<dbReference type="InterPro" id="IPR005845">
    <property type="entry name" value="A-D-PHexomutase_a/b/a-II"/>
</dbReference>
<keyword evidence="12" id="KW-0119">Carbohydrate metabolism</keyword>
<dbReference type="OMA" id="GYCVDPE"/>
<feature type="domain" description="Alpha-D-phosphohexomutase alpha/beta/alpha" evidence="15">
    <location>
        <begin position="59"/>
        <end position="198"/>
    </location>
</feature>
<keyword evidence="8" id="KW-0479">Metal-binding</keyword>
<dbReference type="GO" id="GO:0005634">
    <property type="term" value="C:nucleus"/>
    <property type="evidence" value="ECO:0007669"/>
    <property type="project" value="UniProtKB-SubCell"/>
</dbReference>
<evidence type="ECO:0000256" key="1">
    <source>
        <dbReference type="ARBA" id="ARBA00001946"/>
    </source>
</evidence>
<dbReference type="SUPFAM" id="SSF53738">
    <property type="entry name" value="Phosphoglucomutase, first 3 domains"/>
    <property type="match status" value="3"/>
</dbReference>
<dbReference type="InterPro" id="IPR016066">
    <property type="entry name" value="A-D-PHexomutase_CS"/>
</dbReference>
<evidence type="ECO:0000256" key="12">
    <source>
        <dbReference type="ARBA" id="ARBA00023277"/>
    </source>
</evidence>
<dbReference type="PANTHER" id="PTHR45745">
    <property type="entry name" value="PHOSPHOMANNOMUTASE 45A"/>
    <property type="match status" value="1"/>
</dbReference>
<dbReference type="GO" id="GO:0006148">
    <property type="term" value="P:inosine catabolic process"/>
    <property type="evidence" value="ECO:0007669"/>
    <property type="project" value="EnsemblFungi"/>
</dbReference>
<dbReference type="InterPro" id="IPR036900">
    <property type="entry name" value="A-D-PHexomutase_C_sf"/>
</dbReference>
<dbReference type="PANTHER" id="PTHR45745:SF1">
    <property type="entry name" value="PHOSPHOGLUCOMUTASE 2B-RELATED"/>
    <property type="match status" value="1"/>
</dbReference>